<keyword evidence="3 4" id="KW-0326">Glycosidase</keyword>
<dbReference type="OrthoDB" id="202537at2759"/>
<dbReference type="STRING" id="71139.A0A059CTI0"/>
<feature type="domain" description="Glycosyl hydrolase family 32 C-terminal" evidence="7">
    <location>
        <begin position="366"/>
        <end position="558"/>
    </location>
</feature>
<dbReference type="CDD" id="cd18624">
    <property type="entry name" value="GH32_Fruct1-like"/>
    <property type="match status" value="1"/>
</dbReference>
<feature type="domain" description="Glycosyl hydrolase family 32 N-terminal" evidence="6">
    <location>
        <begin position="46"/>
        <end position="362"/>
    </location>
</feature>
<evidence type="ECO:0000313" key="8">
    <source>
        <dbReference type="EMBL" id="KCW81697.1"/>
    </source>
</evidence>
<dbReference type="Pfam" id="PF00251">
    <property type="entry name" value="Glyco_hydro_32N"/>
    <property type="match status" value="1"/>
</dbReference>
<dbReference type="KEGG" id="egr:104437851"/>
<dbReference type="Pfam" id="PF08244">
    <property type="entry name" value="Glyco_hydro_32C"/>
    <property type="match status" value="1"/>
</dbReference>
<dbReference type="AlphaFoldDB" id="A0A059CTI0"/>
<evidence type="ECO:0000259" key="7">
    <source>
        <dbReference type="Pfam" id="PF08244"/>
    </source>
</evidence>
<dbReference type="InParanoid" id="A0A059CTI0"/>
<reference evidence="8" key="1">
    <citation type="submission" date="2013-07" db="EMBL/GenBank/DDBJ databases">
        <title>The genome of Eucalyptus grandis.</title>
        <authorList>
            <person name="Schmutz J."/>
            <person name="Hayes R."/>
            <person name="Myburg A."/>
            <person name="Tuskan G."/>
            <person name="Grattapaglia D."/>
            <person name="Rokhsar D.S."/>
        </authorList>
    </citation>
    <scope>NUCLEOTIDE SEQUENCE</scope>
    <source>
        <tissue evidence="8">Leaf extractions</tissue>
    </source>
</reference>
<organism evidence="8">
    <name type="scientific">Eucalyptus grandis</name>
    <name type="common">Flooded gum</name>
    <dbReference type="NCBI Taxonomy" id="71139"/>
    <lineage>
        <taxon>Eukaryota</taxon>
        <taxon>Viridiplantae</taxon>
        <taxon>Streptophyta</taxon>
        <taxon>Embryophyta</taxon>
        <taxon>Tracheophyta</taxon>
        <taxon>Spermatophyta</taxon>
        <taxon>Magnoliopsida</taxon>
        <taxon>eudicotyledons</taxon>
        <taxon>Gunneridae</taxon>
        <taxon>Pentapetalae</taxon>
        <taxon>rosids</taxon>
        <taxon>malvids</taxon>
        <taxon>Myrtales</taxon>
        <taxon>Myrtaceae</taxon>
        <taxon>Myrtoideae</taxon>
        <taxon>Eucalypteae</taxon>
        <taxon>Eucalyptus</taxon>
    </lineage>
</organism>
<dbReference type="InterPro" id="IPR013148">
    <property type="entry name" value="Glyco_hydro_32_N"/>
</dbReference>
<evidence type="ECO:0000256" key="4">
    <source>
        <dbReference type="RuleBase" id="RU362110"/>
    </source>
</evidence>
<evidence type="ECO:0000256" key="5">
    <source>
        <dbReference type="SAM" id="SignalP"/>
    </source>
</evidence>
<sequence length="596" mass="66877">MATTLFLAIGCLCCALLSNGIGAELEASQSRSFTTSRAQPYRTSYHFQSPRNWLNDPNGLMYYKGVYHLFYQYNPHSALFGDGIVWAHSVSYDLVNWVHLNHALEPSKPFDIISCWSGSATILPGNRPVILYTGIDANYSQVQNLAIPKNESDPFLQEWVKFSLNPIIVPPKGIEPDNFRDPTTAWQGPDGKWRIIVGSWKNDKGMAILYQSDDFFHWSKSEQPLFTSSKTGMWECPDFFPVSTESTNGVDTSILNASTKHVMKASFNSHDYYVLGTYKLELERFLPDDDLAGSSMDLRLDYGKYYASKSFFDSAKNRRLLFGWVNESDSTEDDIAKGWSGLQAFPREIWLDRSGKQLIQRPVEEIKTLRDKNVGVKSLGLDGGSTYEVSDITASQVDVEVAFELPRLEEAEPMDPNWIDPQILCSEKNASVSGKYGPFGLLALATEDLREQTAIFFRVFRGQNRYVVLMCSDQSRSSLRNEVDKTTYGAFLDIDPQVEKISLRTLIDHSIIESFGGAGKVCITSRVYPVLAIDEAARLYTFNYGTLSVRVEQLDAWSMRKARIGHGESLSYGEPSAFRCENISSAGSEEGQSCAV</sequence>
<dbReference type="FunFam" id="2.115.10.20:FF:000001">
    <property type="entry name" value="Beta-fructofuranosidase, insoluble isoenzyme CWINV1"/>
    <property type="match status" value="1"/>
</dbReference>
<dbReference type="Gene3D" id="2.115.10.20">
    <property type="entry name" value="Glycosyl hydrolase domain, family 43"/>
    <property type="match status" value="1"/>
</dbReference>
<proteinExistence type="inferred from homology"/>
<dbReference type="SUPFAM" id="SSF49899">
    <property type="entry name" value="Concanavalin A-like lectins/glucanases"/>
    <property type="match status" value="1"/>
</dbReference>
<feature type="signal peptide" evidence="5">
    <location>
        <begin position="1"/>
        <end position="22"/>
    </location>
</feature>
<dbReference type="GO" id="GO:0004553">
    <property type="term" value="F:hydrolase activity, hydrolyzing O-glycosyl compounds"/>
    <property type="evidence" value="ECO:0007669"/>
    <property type="project" value="InterPro"/>
</dbReference>
<dbReference type="InterPro" id="IPR013189">
    <property type="entry name" value="Glyco_hydro_32_C"/>
</dbReference>
<dbReference type="Gramene" id="KCW81697">
    <property type="protein sequence ID" value="KCW81697"/>
    <property type="gene ID" value="EUGRSUZ_C03053"/>
</dbReference>
<protein>
    <recommendedName>
        <fullName evidence="9">Cell wall invertase</fullName>
    </recommendedName>
</protein>
<evidence type="ECO:0000256" key="3">
    <source>
        <dbReference type="ARBA" id="ARBA00023295"/>
    </source>
</evidence>
<dbReference type="SMART" id="SM00640">
    <property type="entry name" value="Glyco_32"/>
    <property type="match status" value="1"/>
</dbReference>
<dbReference type="GO" id="GO:0005975">
    <property type="term" value="P:carbohydrate metabolic process"/>
    <property type="evidence" value="ECO:0007669"/>
    <property type="project" value="InterPro"/>
</dbReference>
<feature type="chain" id="PRO_5001569612" description="Cell wall invertase" evidence="5">
    <location>
        <begin position="23"/>
        <end position="596"/>
    </location>
</feature>
<evidence type="ECO:0000256" key="2">
    <source>
        <dbReference type="ARBA" id="ARBA00022801"/>
    </source>
</evidence>
<evidence type="ECO:0008006" key="9">
    <source>
        <dbReference type="Google" id="ProtNLM"/>
    </source>
</evidence>
<dbReference type="eggNOG" id="KOG0228">
    <property type="taxonomic scope" value="Eukaryota"/>
</dbReference>
<evidence type="ECO:0000259" key="6">
    <source>
        <dbReference type="Pfam" id="PF00251"/>
    </source>
</evidence>
<gene>
    <name evidence="8" type="ORF">EUGRSUZ_C03053</name>
</gene>
<comment type="similarity">
    <text evidence="1 4">Belongs to the glycosyl hydrolase 32 family.</text>
</comment>
<dbReference type="InterPro" id="IPR013320">
    <property type="entry name" value="ConA-like_dom_sf"/>
</dbReference>
<accession>A0A059CTI0</accession>
<keyword evidence="2 4" id="KW-0378">Hydrolase</keyword>
<keyword evidence="5" id="KW-0732">Signal</keyword>
<dbReference type="FunFam" id="2.60.120.560:FF:000002">
    <property type="entry name" value="Beta-fructofuranosidase, insoluble isoenzyme CWINV1"/>
    <property type="match status" value="1"/>
</dbReference>
<dbReference type="PANTHER" id="PTHR31953">
    <property type="entry name" value="BETA-FRUCTOFURANOSIDASE, INSOLUBLE ISOENZYME CWINV1-RELATED"/>
    <property type="match status" value="1"/>
</dbReference>
<dbReference type="InterPro" id="IPR023296">
    <property type="entry name" value="Glyco_hydro_beta-prop_sf"/>
</dbReference>
<name>A0A059CTI0_EUCGR</name>
<dbReference type="InterPro" id="IPR050551">
    <property type="entry name" value="Fructan_Metab_Enzymes"/>
</dbReference>
<evidence type="ECO:0000256" key="1">
    <source>
        <dbReference type="ARBA" id="ARBA00009902"/>
    </source>
</evidence>
<dbReference type="SUPFAM" id="SSF75005">
    <property type="entry name" value="Arabinanase/levansucrase/invertase"/>
    <property type="match status" value="1"/>
</dbReference>
<dbReference type="OMA" id="HVRTAFH"/>
<dbReference type="Gene3D" id="2.60.120.560">
    <property type="entry name" value="Exo-inulinase, domain 1"/>
    <property type="match status" value="1"/>
</dbReference>
<dbReference type="EMBL" id="KK198755">
    <property type="protein sequence ID" value="KCW81697.1"/>
    <property type="molecule type" value="Genomic_DNA"/>
</dbReference>
<dbReference type="InterPro" id="IPR001362">
    <property type="entry name" value="Glyco_hydro_32"/>
</dbReference>